<evidence type="ECO:0000313" key="2">
    <source>
        <dbReference type="Proteomes" id="UP000886595"/>
    </source>
</evidence>
<evidence type="ECO:0000313" key="1">
    <source>
        <dbReference type="EMBL" id="KAG2326933.1"/>
    </source>
</evidence>
<dbReference type="Proteomes" id="UP000886595">
    <property type="component" value="Unassembled WGS sequence"/>
</dbReference>
<protein>
    <submittedName>
        <fullName evidence="1">Uncharacterized protein</fullName>
    </submittedName>
</protein>
<keyword evidence="2" id="KW-1185">Reference proteome</keyword>
<organism evidence="1 2">
    <name type="scientific">Brassica carinata</name>
    <name type="common">Ethiopian mustard</name>
    <name type="synonym">Abyssinian cabbage</name>
    <dbReference type="NCBI Taxonomy" id="52824"/>
    <lineage>
        <taxon>Eukaryota</taxon>
        <taxon>Viridiplantae</taxon>
        <taxon>Streptophyta</taxon>
        <taxon>Embryophyta</taxon>
        <taxon>Tracheophyta</taxon>
        <taxon>Spermatophyta</taxon>
        <taxon>Magnoliopsida</taxon>
        <taxon>eudicotyledons</taxon>
        <taxon>Gunneridae</taxon>
        <taxon>Pentapetalae</taxon>
        <taxon>rosids</taxon>
        <taxon>malvids</taxon>
        <taxon>Brassicales</taxon>
        <taxon>Brassicaceae</taxon>
        <taxon>Brassiceae</taxon>
        <taxon>Brassica</taxon>
    </lineage>
</organism>
<dbReference type="AlphaFoldDB" id="A0A8X8BA33"/>
<accession>A0A8X8BA33</accession>
<gene>
    <name evidence="1" type="ORF">Bca52824_009661</name>
</gene>
<reference evidence="1 2" key="1">
    <citation type="submission" date="2020-02" db="EMBL/GenBank/DDBJ databases">
        <authorList>
            <person name="Ma Q."/>
            <person name="Huang Y."/>
            <person name="Song X."/>
            <person name="Pei D."/>
        </authorList>
    </citation>
    <scope>NUCLEOTIDE SEQUENCE [LARGE SCALE GENOMIC DNA]</scope>
    <source>
        <strain evidence="1">Sxm20200214</strain>
        <tissue evidence="1">Leaf</tissue>
    </source>
</reference>
<dbReference type="EMBL" id="JAAMPC010000002">
    <property type="protein sequence ID" value="KAG2326933.1"/>
    <property type="molecule type" value="Genomic_DNA"/>
</dbReference>
<dbReference type="OrthoDB" id="10267127at2759"/>
<sequence>MYGFEDMLFQGRRWAGQTRDQFATAGVEYIGSVYDAGSTFESYVSMSLTLLQEEVCIETEEGLKQCKLISVHAGLDKRKSVNEQLKLLRAKDTSNSRIQPLSGRKDKDVWNMLQELDDKQTIVVSGHHGKLHIDGLRLISTVDNRA</sequence>
<dbReference type="PANTHER" id="PTHR47474">
    <property type="entry name" value="TYROSINE-PROTEIN PHOSPHATASE RLPH2"/>
    <property type="match status" value="1"/>
</dbReference>
<proteinExistence type="predicted"/>
<name>A0A8X8BA33_BRACI</name>
<dbReference type="PANTHER" id="PTHR47474:SF1">
    <property type="entry name" value="TYROSINE-PROTEIN PHOSPHATASE RLPH2"/>
    <property type="match status" value="1"/>
</dbReference>
<comment type="caution">
    <text evidence="1">The sequence shown here is derived from an EMBL/GenBank/DDBJ whole genome shotgun (WGS) entry which is preliminary data.</text>
</comment>